<reference evidence="1 2" key="1">
    <citation type="submission" date="2018-05" db="EMBL/GenBank/DDBJ databases">
        <title>complete genome sequence of Aquabacterium olei NBRC 110486.</title>
        <authorList>
            <person name="Tang B."/>
            <person name="Chang J."/>
            <person name="Zhang L."/>
            <person name="Yang H."/>
        </authorList>
    </citation>
    <scope>NUCLEOTIDE SEQUENCE [LARGE SCALE GENOMIC DNA]</scope>
    <source>
        <strain evidence="1 2">NBRC 110486</strain>
    </source>
</reference>
<evidence type="ECO:0000313" key="2">
    <source>
        <dbReference type="Proteomes" id="UP000244892"/>
    </source>
</evidence>
<protein>
    <recommendedName>
        <fullName evidence="3">Gluconate 2-dehydrogenase subunit 3 family protein</fullName>
    </recommendedName>
</protein>
<name>A0A2U8FP11_9BURK</name>
<evidence type="ECO:0000313" key="1">
    <source>
        <dbReference type="EMBL" id="AWI52765.1"/>
    </source>
</evidence>
<dbReference type="EMBL" id="CP029210">
    <property type="protein sequence ID" value="AWI52765.1"/>
    <property type="molecule type" value="Genomic_DNA"/>
</dbReference>
<dbReference type="AlphaFoldDB" id="A0A2U8FP11"/>
<dbReference type="Proteomes" id="UP000244892">
    <property type="component" value="Chromosome"/>
</dbReference>
<dbReference type="OrthoDB" id="7067025at2"/>
<proteinExistence type="predicted"/>
<accession>A0A2U8FP11</accession>
<dbReference type="InterPro" id="IPR027056">
    <property type="entry name" value="Gluconate_2DH_su3"/>
</dbReference>
<evidence type="ECO:0008006" key="3">
    <source>
        <dbReference type="Google" id="ProtNLM"/>
    </source>
</evidence>
<dbReference type="Pfam" id="PF13618">
    <property type="entry name" value="Gluconate_2-dh3"/>
    <property type="match status" value="1"/>
</dbReference>
<gene>
    <name evidence="1" type="ORF">DEH84_04510</name>
</gene>
<dbReference type="KEGG" id="aon:DEH84_04510"/>
<sequence length="175" mass="19677">MARHATPTWPSLPQWRRRWLLGALLTGGLLGWLARADAAASVRRAPRARATPAPPAALIALLDHLIPADELTPAASALRVPQQMWAEAQTQPELLRLAEVGCAWLDRYGDGFASLQFEEREALVAWMARAPWESPQRRLFYWARERGMTLYYAQPASWRGLPITRPPQPLGYEMG</sequence>
<keyword evidence="2" id="KW-1185">Reference proteome</keyword>
<organism evidence="1 2">
    <name type="scientific">Aquabacterium olei</name>
    <dbReference type="NCBI Taxonomy" id="1296669"/>
    <lineage>
        <taxon>Bacteria</taxon>
        <taxon>Pseudomonadati</taxon>
        <taxon>Pseudomonadota</taxon>
        <taxon>Betaproteobacteria</taxon>
        <taxon>Burkholderiales</taxon>
        <taxon>Aquabacterium</taxon>
    </lineage>
</organism>
<dbReference type="RefSeq" id="WP_109035155.1">
    <property type="nucleotide sequence ID" value="NZ_CP029210.1"/>
</dbReference>